<proteinExistence type="predicted"/>
<organism evidence="1">
    <name type="scientific">Rhizophora mucronata</name>
    <name type="common">Asiatic mangrove</name>
    <dbReference type="NCBI Taxonomy" id="61149"/>
    <lineage>
        <taxon>Eukaryota</taxon>
        <taxon>Viridiplantae</taxon>
        <taxon>Streptophyta</taxon>
        <taxon>Embryophyta</taxon>
        <taxon>Tracheophyta</taxon>
        <taxon>Spermatophyta</taxon>
        <taxon>Magnoliopsida</taxon>
        <taxon>eudicotyledons</taxon>
        <taxon>Gunneridae</taxon>
        <taxon>Pentapetalae</taxon>
        <taxon>rosids</taxon>
        <taxon>fabids</taxon>
        <taxon>Malpighiales</taxon>
        <taxon>Rhizophoraceae</taxon>
        <taxon>Rhizophora</taxon>
    </lineage>
</organism>
<sequence length="37" mass="4202">MLLKDDQRNISQMHLSFCVYSVPVISIQTAKSKLCTC</sequence>
<dbReference type="EMBL" id="GGEC01058489">
    <property type="protein sequence ID" value="MBX38973.1"/>
    <property type="molecule type" value="Transcribed_RNA"/>
</dbReference>
<name>A0A2P2N939_RHIMU</name>
<accession>A0A2P2N939</accession>
<protein>
    <submittedName>
        <fullName evidence="1">Uncharacterized protein</fullName>
    </submittedName>
</protein>
<reference evidence="1" key="1">
    <citation type="submission" date="2018-02" db="EMBL/GenBank/DDBJ databases">
        <title>Rhizophora mucronata_Transcriptome.</title>
        <authorList>
            <person name="Meera S.P."/>
            <person name="Sreeshan A."/>
            <person name="Augustine A."/>
        </authorList>
    </citation>
    <scope>NUCLEOTIDE SEQUENCE</scope>
    <source>
        <tissue evidence="1">Leaf</tissue>
    </source>
</reference>
<evidence type="ECO:0000313" key="1">
    <source>
        <dbReference type="EMBL" id="MBX38973.1"/>
    </source>
</evidence>
<dbReference type="AlphaFoldDB" id="A0A2P2N939"/>